<keyword evidence="4" id="KW-1003">Cell membrane</keyword>
<dbReference type="PANTHER" id="PTHR33843:SF4">
    <property type="entry name" value="ASCORBATE-SPECIFIC PTS SYSTEM EIIC COMPONENT"/>
    <property type="match status" value="1"/>
</dbReference>
<feature type="transmembrane region" description="Helical" evidence="14">
    <location>
        <begin position="38"/>
        <end position="58"/>
    </location>
</feature>
<evidence type="ECO:0000256" key="12">
    <source>
        <dbReference type="ARBA" id="ARBA00039702"/>
    </source>
</evidence>
<comment type="function">
    <text evidence="10">The phosphoenolpyruvate-dependent sugar phosphotransferase system (sugar PTS), a major carbohydrate active transport system, catalyzes the phosphorylation of incoming sugar substrates concomitantly with their translocation across the cell membrane. The enzyme II UlaABC PTS system is involved in ascorbate transport.</text>
</comment>
<reference evidence="15 16" key="1">
    <citation type="submission" date="2017-05" db="EMBL/GenBank/DDBJ databases">
        <title>Vagococcus spp. assemblies.</title>
        <authorList>
            <person name="Gulvik C.A."/>
        </authorList>
    </citation>
    <scope>NUCLEOTIDE SEQUENCE [LARGE SCALE GENOMIC DNA]</scope>
    <source>
        <strain evidence="15 16">CCUG 51432</strain>
    </source>
</reference>
<dbReference type="AlphaFoldDB" id="A0A430B116"/>
<dbReference type="InterPro" id="IPR051562">
    <property type="entry name" value="Ascorbate-PTS_EIIC"/>
</dbReference>
<feature type="transmembrane region" description="Helical" evidence="14">
    <location>
        <begin position="421"/>
        <end position="440"/>
    </location>
</feature>
<evidence type="ECO:0000256" key="5">
    <source>
        <dbReference type="ARBA" id="ARBA00022597"/>
    </source>
</evidence>
<feature type="transmembrane region" description="Helical" evidence="14">
    <location>
        <begin position="93"/>
        <end position="111"/>
    </location>
</feature>
<keyword evidence="9 14" id="KW-0472">Membrane</keyword>
<keyword evidence="5" id="KW-0762">Sugar transport</keyword>
<dbReference type="RefSeq" id="WP_126807492.1">
    <property type="nucleotide sequence ID" value="NZ_NGKA01000004.1"/>
</dbReference>
<dbReference type="GO" id="GO:0009401">
    <property type="term" value="P:phosphoenolpyruvate-dependent sugar phosphotransferase system"/>
    <property type="evidence" value="ECO:0007669"/>
    <property type="project" value="UniProtKB-KW"/>
</dbReference>
<protein>
    <recommendedName>
        <fullName evidence="12">Ascorbate-specific PTS system EIIC component</fullName>
    </recommendedName>
    <alternativeName>
        <fullName evidence="13">Ascorbate-specific permease IIC component UlaA</fullName>
    </alternativeName>
</protein>
<comment type="subcellular location">
    <subcellularLocation>
        <location evidence="1">Cell membrane</location>
        <topology evidence="1">Multi-pass membrane protein</topology>
    </subcellularLocation>
</comment>
<keyword evidence="8 14" id="KW-1133">Transmembrane helix</keyword>
<evidence type="ECO:0000256" key="4">
    <source>
        <dbReference type="ARBA" id="ARBA00022475"/>
    </source>
</evidence>
<feature type="transmembrane region" description="Helical" evidence="14">
    <location>
        <begin position="218"/>
        <end position="239"/>
    </location>
</feature>
<dbReference type="Proteomes" id="UP000287605">
    <property type="component" value="Unassembled WGS sequence"/>
</dbReference>
<feature type="transmembrane region" description="Helical" evidence="14">
    <location>
        <begin position="123"/>
        <end position="156"/>
    </location>
</feature>
<dbReference type="OrthoDB" id="9796178at2"/>
<evidence type="ECO:0000256" key="11">
    <source>
        <dbReference type="ARBA" id="ARBA00038218"/>
    </source>
</evidence>
<name>A0A430B116_9ENTE</name>
<comment type="caution">
    <text evidence="15">The sequence shown here is derived from an EMBL/GenBank/DDBJ whole genome shotgun (WGS) entry which is preliminary data.</text>
</comment>
<keyword evidence="7 14" id="KW-0812">Transmembrane</keyword>
<proteinExistence type="inferred from homology"/>
<dbReference type="InterPro" id="IPR004703">
    <property type="entry name" value="PTS_sugar-sp_permease"/>
</dbReference>
<comment type="similarity">
    <text evidence="11">Belongs to the UlaA family.</text>
</comment>
<feature type="transmembrane region" description="Helical" evidence="14">
    <location>
        <begin position="367"/>
        <end position="387"/>
    </location>
</feature>
<comment type="subunit">
    <text evidence="2">Homodimer.</text>
</comment>
<evidence type="ECO:0000256" key="6">
    <source>
        <dbReference type="ARBA" id="ARBA00022683"/>
    </source>
</evidence>
<accession>A0A430B116</accession>
<keyword evidence="6" id="KW-0598">Phosphotransferase system</keyword>
<feature type="transmembrane region" description="Helical" evidence="14">
    <location>
        <begin position="337"/>
        <end position="355"/>
    </location>
</feature>
<dbReference type="NCBIfam" id="NF006920">
    <property type="entry name" value="PRK09410.1-2"/>
    <property type="match status" value="1"/>
</dbReference>
<evidence type="ECO:0000256" key="13">
    <source>
        <dbReference type="ARBA" id="ARBA00042859"/>
    </source>
</evidence>
<dbReference type="NCBIfam" id="NF009553">
    <property type="entry name" value="PRK12997.1-5"/>
    <property type="match status" value="1"/>
</dbReference>
<gene>
    <name evidence="15" type="ORF">CBF29_03750</name>
</gene>
<dbReference type="PANTHER" id="PTHR33843">
    <property type="entry name" value="ASCORBATE-SPECIFIC PTS SYSTEM EIIC COMPONENT"/>
    <property type="match status" value="1"/>
</dbReference>
<feature type="transmembrane region" description="Helical" evidence="14">
    <location>
        <begin position="251"/>
        <end position="270"/>
    </location>
</feature>
<dbReference type="NCBIfam" id="NF006922">
    <property type="entry name" value="PRK09410.1-5"/>
    <property type="match status" value="1"/>
</dbReference>
<evidence type="ECO:0000313" key="16">
    <source>
        <dbReference type="Proteomes" id="UP000287605"/>
    </source>
</evidence>
<evidence type="ECO:0000256" key="14">
    <source>
        <dbReference type="SAM" id="Phobius"/>
    </source>
</evidence>
<feature type="transmembrane region" description="Helical" evidence="14">
    <location>
        <begin position="6"/>
        <end position="26"/>
    </location>
</feature>
<organism evidence="15 16">
    <name type="scientific">Vagococcus elongatus</name>
    <dbReference type="NCBI Taxonomy" id="180344"/>
    <lineage>
        <taxon>Bacteria</taxon>
        <taxon>Bacillati</taxon>
        <taxon>Bacillota</taxon>
        <taxon>Bacilli</taxon>
        <taxon>Lactobacillales</taxon>
        <taxon>Enterococcaceae</taxon>
        <taxon>Vagococcus</taxon>
    </lineage>
</organism>
<evidence type="ECO:0000256" key="8">
    <source>
        <dbReference type="ARBA" id="ARBA00022989"/>
    </source>
</evidence>
<evidence type="ECO:0000256" key="3">
    <source>
        <dbReference type="ARBA" id="ARBA00022448"/>
    </source>
</evidence>
<evidence type="ECO:0000313" key="15">
    <source>
        <dbReference type="EMBL" id="RSU14008.1"/>
    </source>
</evidence>
<keyword evidence="3" id="KW-0813">Transport</keyword>
<sequence>MNFIYSFFNQPAVIIGLIALIGLVALKKPFSKILTGTLKTIIGFLILSEGGGIISSALDTLGPAFENAFNIQGVIPANEAVIGVAENMLGKEMALIMAFGFVFNIIIARFTKLKYIFLSGHHVLFMSALLAAVLGTIGFSGVELVIVGSIFLGAVMAISPAIVQPFYRKVTGNDDIAMGHFNAITYSLSAIISKIVGNKNKSTEDIKVPEQLSFFRDNTISTAIVMMIIYVITFLFADASVINEMSGGDNIIIFALMQSLKFTAGFVIVLQGVRMMLAEIVPAFKGISDKLVPNATPALDVPVIFPFAPNAVLIGFLSSVVGAVIAFLILPFTNLPVIIPGLIPLFFVGAGVGVLSNATGGLRGTIIGGLFNGIMLIFLPAFLLPLMGDLGFANSTFGDADFAGVGIIIGYLGKLLGKTGIYTLLGILIIYLLISAFRLATSNKDAQATLQTRGEDNV</sequence>
<evidence type="ECO:0000256" key="10">
    <source>
        <dbReference type="ARBA" id="ARBA00037387"/>
    </source>
</evidence>
<dbReference type="EMBL" id="NGKA01000004">
    <property type="protein sequence ID" value="RSU14008.1"/>
    <property type="molecule type" value="Genomic_DNA"/>
</dbReference>
<evidence type="ECO:0000256" key="7">
    <source>
        <dbReference type="ARBA" id="ARBA00022692"/>
    </source>
</evidence>
<keyword evidence="16" id="KW-1185">Reference proteome</keyword>
<dbReference type="Pfam" id="PF03611">
    <property type="entry name" value="EIIC-GAT"/>
    <property type="match status" value="1"/>
</dbReference>
<evidence type="ECO:0000256" key="1">
    <source>
        <dbReference type="ARBA" id="ARBA00004651"/>
    </source>
</evidence>
<evidence type="ECO:0000256" key="9">
    <source>
        <dbReference type="ARBA" id="ARBA00023136"/>
    </source>
</evidence>
<dbReference type="GO" id="GO:0005886">
    <property type="term" value="C:plasma membrane"/>
    <property type="evidence" value="ECO:0007669"/>
    <property type="project" value="UniProtKB-SubCell"/>
</dbReference>
<evidence type="ECO:0000256" key="2">
    <source>
        <dbReference type="ARBA" id="ARBA00011738"/>
    </source>
</evidence>
<feature type="transmembrane region" description="Helical" evidence="14">
    <location>
        <begin position="311"/>
        <end position="331"/>
    </location>
</feature>